<dbReference type="InterPro" id="IPR013249">
    <property type="entry name" value="RNA_pol_sigma70_r4_t2"/>
</dbReference>
<keyword evidence="5" id="KW-0812">Transmembrane</keyword>
<dbReference type="InterPro" id="IPR013325">
    <property type="entry name" value="RNA_pol_sigma_r2"/>
</dbReference>
<dbReference type="InterPro" id="IPR013324">
    <property type="entry name" value="RNA_pol_sigma_r3/r4-like"/>
</dbReference>
<dbReference type="NCBIfam" id="TIGR02937">
    <property type="entry name" value="sigma70-ECF"/>
    <property type="match status" value="1"/>
</dbReference>
<dbReference type="Pfam" id="PF04542">
    <property type="entry name" value="Sigma70_r2"/>
    <property type="match status" value="1"/>
</dbReference>
<evidence type="ECO:0000256" key="2">
    <source>
        <dbReference type="ARBA" id="ARBA00023015"/>
    </source>
</evidence>
<dbReference type="Pfam" id="PF08281">
    <property type="entry name" value="Sigma70_r4_2"/>
    <property type="match status" value="1"/>
</dbReference>
<dbReference type="EMBL" id="CP061171">
    <property type="protein sequence ID" value="QNR86810.1"/>
    <property type="molecule type" value="Genomic_DNA"/>
</dbReference>
<dbReference type="RefSeq" id="WP_167294738.1">
    <property type="nucleotide sequence ID" value="NZ_CP061171.1"/>
</dbReference>
<dbReference type="InterPro" id="IPR014284">
    <property type="entry name" value="RNA_pol_sigma-70_dom"/>
</dbReference>
<dbReference type="InterPro" id="IPR007627">
    <property type="entry name" value="RNA_pol_sigma70_r2"/>
</dbReference>
<dbReference type="NCBIfam" id="TIGR02985">
    <property type="entry name" value="Sig70_bacteroi1"/>
    <property type="match status" value="1"/>
</dbReference>
<evidence type="ECO:0000256" key="4">
    <source>
        <dbReference type="ARBA" id="ARBA00023163"/>
    </source>
</evidence>
<organism evidence="8 9">
    <name type="scientific">Pedobacter riviphilus</name>
    <dbReference type="NCBI Taxonomy" id="2766984"/>
    <lineage>
        <taxon>Bacteria</taxon>
        <taxon>Pseudomonadati</taxon>
        <taxon>Bacteroidota</taxon>
        <taxon>Sphingobacteriia</taxon>
        <taxon>Sphingobacteriales</taxon>
        <taxon>Sphingobacteriaceae</taxon>
        <taxon>Pedobacter</taxon>
    </lineage>
</organism>
<sequence>MIDRDADLMRGIRQKDKKSFEQLYKLYYKKNYLLAYKYLRNQEQAEEIAHDVFLKLWNNGDEILIKQSLGAYLSRSIINGSLNLIKKQQRFDAHIENYQYSIDEVEEFSDEAQLLEDKLERLEQAIETLPPQCRKVLMMSKFENCKQQEIADALNISIKTVKNHLTLGYEKIRVMMKKDFSLLIAIALFQLLGIGLMFHGIVLLTKWY</sequence>
<dbReference type="PANTHER" id="PTHR43133:SF46">
    <property type="entry name" value="RNA POLYMERASE SIGMA-70 FACTOR ECF SUBFAMILY"/>
    <property type="match status" value="1"/>
</dbReference>
<evidence type="ECO:0000259" key="6">
    <source>
        <dbReference type="Pfam" id="PF04542"/>
    </source>
</evidence>
<name>A0ABX6TQD0_9SPHI</name>
<keyword evidence="5" id="KW-1133">Transmembrane helix</keyword>
<evidence type="ECO:0000259" key="7">
    <source>
        <dbReference type="Pfam" id="PF08281"/>
    </source>
</evidence>
<dbReference type="PANTHER" id="PTHR43133">
    <property type="entry name" value="RNA POLYMERASE ECF-TYPE SIGMA FACTO"/>
    <property type="match status" value="1"/>
</dbReference>
<keyword evidence="2" id="KW-0805">Transcription regulation</keyword>
<evidence type="ECO:0000256" key="1">
    <source>
        <dbReference type="ARBA" id="ARBA00010641"/>
    </source>
</evidence>
<evidence type="ECO:0000313" key="8">
    <source>
        <dbReference type="EMBL" id="QNR86810.1"/>
    </source>
</evidence>
<proteinExistence type="inferred from homology"/>
<keyword evidence="9" id="KW-1185">Reference proteome</keyword>
<protein>
    <submittedName>
        <fullName evidence="8">RNA polymerase sigma-70 factor</fullName>
    </submittedName>
</protein>
<gene>
    <name evidence="8" type="ORF">H9N25_10680</name>
</gene>
<dbReference type="Proteomes" id="UP000516439">
    <property type="component" value="Chromosome"/>
</dbReference>
<dbReference type="CDD" id="cd06171">
    <property type="entry name" value="Sigma70_r4"/>
    <property type="match status" value="1"/>
</dbReference>
<evidence type="ECO:0000313" key="9">
    <source>
        <dbReference type="Proteomes" id="UP000516439"/>
    </source>
</evidence>
<accession>A0ABX6TQD0</accession>
<dbReference type="InterPro" id="IPR036388">
    <property type="entry name" value="WH-like_DNA-bd_sf"/>
</dbReference>
<feature type="domain" description="RNA polymerase sigma-70 region 2" evidence="6">
    <location>
        <begin position="23"/>
        <end position="90"/>
    </location>
</feature>
<reference evidence="8 9" key="1">
    <citation type="submission" date="2020-09" db="EMBL/GenBank/DDBJ databases">
        <title>Pedobacter sp. SW-16 isolated from soil near Yeocheon.</title>
        <authorList>
            <person name="Im H.S."/>
            <person name="Joung Y."/>
            <person name="Lee S.-S."/>
        </authorList>
    </citation>
    <scope>NUCLEOTIDE SEQUENCE [LARGE SCALE GENOMIC DNA]</scope>
    <source>
        <strain evidence="8 9">SW-16</strain>
    </source>
</reference>
<dbReference type="SUPFAM" id="SSF88946">
    <property type="entry name" value="Sigma2 domain of RNA polymerase sigma factors"/>
    <property type="match status" value="1"/>
</dbReference>
<dbReference type="InterPro" id="IPR039425">
    <property type="entry name" value="RNA_pol_sigma-70-like"/>
</dbReference>
<keyword evidence="3" id="KW-0731">Sigma factor</keyword>
<dbReference type="SUPFAM" id="SSF88659">
    <property type="entry name" value="Sigma3 and sigma4 domains of RNA polymerase sigma factors"/>
    <property type="match status" value="1"/>
</dbReference>
<keyword evidence="4" id="KW-0804">Transcription</keyword>
<feature type="domain" description="RNA polymerase sigma factor 70 region 4 type 2" evidence="7">
    <location>
        <begin position="120"/>
        <end position="171"/>
    </location>
</feature>
<comment type="similarity">
    <text evidence="1">Belongs to the sigma-70 factor family. ECF subfamily.</text>
</comment>
<dbReference type="InterPro" id="IPR014327">
    <property type="entry name" value="RNA_pol_sigma70_bacteroid"/>
</dbReference>
<evidence type="ECO:0000256" key="5">
    <source>
        <dbReference type="SAM" id="Phobius"/>
    </source>
</evidence>
<feature type="transmembrane region" description="Helical" evidence="5">
    <location>
        <begin position="180"/>
        <end position="204"/>
    </location>
</feature>
<dbReference type="Gene3D" id="1.10.1740.10">
    <property type="match status" value="1"/>
</dbReference>
<evidence type="ECO:0000256" key="3">
    <source>
        <dbReference type="ARBA" id="ARBA00023082"/>
    </source>
</evidence>
<keyword evidence="5" id="KW-0472">Membrane</keyword>
<dbReference type="Gene3D" id="1.10.10.10">
    <property type="entry name" value="Winged helix-like DNA-binding domain superfamily/Winged helix DNA-binding domain"/>
    <property type="match status" value="1"/>
</dbReference>